<keyword evidence="7" id="KW-0028">Amino-acid biosynthesis</keyword>
<evidence type="ECO:0000256" key="6">
    <source>
        <dbReference type="ARBA" id="ARBA00022571"/>
    </source>
</evidence>
<accession>A0A420XWL9</accession>
<evidence type="ECO:0000259" key="12">
    <source>
        <dbReference type="Pfam" id="PF00185"/>
    </source>
</evidence>
<dbReference type="FunFam" id="3.40.50.1370:FF:000009">
    <property type="entry name" value="Ornithine carbamoyltransferase, mitochondrial"/>
    <property type="match status" value="1"/>
</dbReference>
<dbReference type="GO" id="GO:0019240">
    <property type="term" value="P:citrulline biosynthetic process"/>
    <property type="evidence" value="ECO:0007669"/>
    <property type="project" value="TreeGrafter"/>
</dbReference>
<gene>
    <name evidence="14" type="primary">ARG3</name>
    <name evidence="14" type="ORF">DL546_001700</name>
</gene>
<comment type="pathway">
    <text evidence="1">Amino-acid biosynthesis; L-arginine biosynthesis; L-arginine from L-ornithine and carbamoyl phosphate: step 1/3.</text>
</comment>
<evidence type="ECO:0000256" key="10">
    <source>
        <dbReference type="ARBA" id="ARBA00048772"/>
    </source>
</evidence>
<dbReference type="Proteomes" id="UP000275385">
    <property type="component" value="Unassembled WGS sequence"/>
</dbReference>
<evidence type="ECO:0000256" key="2">
    <source>
        <dbReference type="ARBA" id="ARBA00007805"/>
    </source>
</evidence>
<evidence type="ECO:0000313" key="14">
    <source>
        <dbReference type="EMBL" id="RKU39959.1"/>
    </source>
</evidence>
<proteinExistence type="inferred from homology"/>
<dbReference type="InterPro" id="IPR006132">
    <property type="entry name" value="Asp/Orn_carbamoyltranf_P-bd"/>
</dbReference>
<dbReference type="PROSITE" id="PS00097">
    <property type="entry name" value="CARBAMOYLTRANSFERASE"/>
    <property type="match status" value="1"/>
</dbReference>
<dbReference type="GO" id="GO:0016597">
    <property type="term" value="F:amino acid binding"/>
    <property type="evidence" value="ECO:0007669"/>
    <property type="project" value="InterPro"/>
</dbReference>
<evidence type="ECO:0000256" key="7">
    <source>
        <dbReference type="ARBA" id="ARBA00022605"/>
    </source>
</evidence>
<dbReference type="Pfam" id="PF00185">
    <property type="entry name" value="OTCace"/>
    <property type="match status" value="1"/>
</dbReference>
<dbReference type="GO" id="GO:0042450">
    <property type="term" value="P:L-arginine biosynthetic process via ornithine"/>
    <property type="evidence" value="ECO:0007669"/>
    <property type="project" value="TreeGrafter"/>
</dbReference>
<evidence type="ECO:0000259" key="13">
    <source>
        <dbReference type="Pfam" id="PF02729"/>
    </source>
</evidence>
<comment type="similarity">
    <text evidence="2">Belongs to the aspartate/ornithine carbamoyltransferase superfamily. OTCase family.</text>
</comment>
<dbReference type="PANTHER" id="PTHR45753:SF3">
    <property type="entry name" value="ORNITHINE TRANSCARBAMYLASE, MITOCHONDRIAL"/>
    <property type="match status" value="1"/>
</dbReference>
<feature type="domain" description="Aspartate/ornithine carbamoyltransferase carbamoyl-P binding" evidence="13">
    <location>
        <begin position="31"/>
        <end position="179"/>
    </location>
</feature>
<organism evidence="14 15">
    <name type="scientific">Coniochaeta pulveracea</name>
    <dbReference type="NCBI Taxonomy" id="177199"/>
    <lineage>
        <taxon>Eukaryota</taxon>
        <taxon>Fungi</taxon>
        <taxon>Dikarya</taxon>
        <taxon>Ascomycota</taxon>
        <taxon>Pezizomycotina</taxon>
        <taxon>Sordariomycetes</taxon>
        <taxon>Sordariomycetidae</taxon>
        <taxon>Coniochaetales</taxon>
        <taxon>Coniochaetaceae</taxon>
        <taxon>Coniochaeta</taxon>
    </lineage>
</organism>
<keyword evidence="6" id="KW-0055">Arginine biosynthesis</keyword>
<dbReference type="FunFam" id="3.40.50.1370:FF:000017">
    <property type="entry name" value="Ornithine carbamoyltransferase"/>
    <property type="match status" value="1"/>
</dbReference>
<dbReference type="OrthoDB" id="10252326at2759"/>
<name>A0A420XWL9_9PEZI</name>
<dbReference type="PRINTS" id="PR00100">
    <property type="entry name" value="AOTCASE"/>
</dbReference>
<feature type="domain" description="Aspartate/ornithine carbamoyltransferase Asp/Orn-binding" evidence="12">
    <location>
        <begin position="193"/>
        <end position="348"/>
    </location>
</feature>
<dbReference type="InterPro" id="IPR006131">
    <property type="entry name" value="Asp_carbamoyltransf_Asp/Orn-bd"/>
</dbReference>
<comment type="catalytic activity">
    <reaction evidence="10">
        <text>carbamoyl phosphate + L-ornithine = L-citrulline + phosphate + H(+)</text>
        <dbReference type="Rhea" id="RHEA:19513"/>
        <dbReference type="ChEBI" id="CHEBI:15378"/>
        <dbReference type="ChEBI" id="CHEBI:43474"/>
        <dbReference type="ChEBI" id="CHEBI:46911"/>
        <dbReference type="ChEBI" id="CHEBI:57743"/>
        <dbReference type="ChEBI" id="CHEBI:58228"/>
        <dbReference type="EC" id="2.1.3.3"/>
    </reaction>
</comment>
<evidence type="ECO:0000256" key="5">
    <source>
        <dbReference type="ARBA" id="ARBA00021536"/>
    </source>
</evidence>
<comment type="caution">
    <text evidence="14">The sequence shown here is derived from an EMBL/GenBank/DDBJ whole genome shotgun (WGS) entry which is preliminary data.</text>
</comment>
<dbReference type="NCBIfam" id="TIGR00658">
    <property type="entry name" value="orni_carb_tr"/>
    <property type="match status" value="1"/>
</dbReference>
<evidence type="ECO:0000256" key="4">
    <source>
        <dbReference type="ARBA" id="ARBA00013007"/>
    </source>
</evidence>
<evidence type="ECO:0000256" key="8">
    <source>
        <dbReference type="ARBA" id="ARBA00022679"/>
    </source>
</evidence>
<dbReference type="NCBIfam" id="NF001986">
    <property type="entry name" value="PRK00779.1"/>
    <property type="match status" value="1"/>
</dbReference>
<dbReference type="GO" id="GO:0004585">
    <property type="term" value="F:ornithine carbamoyltransferase activity"/>
    <property type="evidence" value="ECO:0007669"/>
    <property type="project" value="UniProtKB-EC"/>
</dbReference>
<evidence type="ECO:0000256" key="1">
    <source>
        <dbReference type="ARBA" id="ARBA00004975"/>
    </source>
</evidence>
<dbReference type="PRINTS" id="PR00102">
    <property type="entry name" value="OTCASE"/>
</dbReference>
<dbReference type="InterPro" id="IPR002292">
    <property type="entry name" value="Orn/put_carbamltrans"/>
</dbReference>
<dbReference type="SUPFAM" id="SSF53671">
    <property type="entry name" value="Aspartate/ornithine carbamoyltransferase"/>
    <property type="match status" value="1"/>
</dbReference>
<dbReference type="EC" id="2.1.3.3" evidence="4"/>
<keyword evidence="8 11" id="KW-0808">Transferase</keyword>
<dbReference type="Gene3D" id="3.40.50.1370">
    <property type="entry name" value="Aspartate/ornithine carbamoyltransferase"/>
    <property type="match status" value="2"/>
</dbReference>
<dbReference type="InterPro" id="IPR036901">
    <property type="entry name" value="Asp/Orn_carbamoylTrfase_sf"/>
</dbReference>
<keyword evidence="15" id="KW-1185">Reference proteome</keyword>
<reference evidence="14 15" key="1">
    <citation type="submission" date="2018-08" db="EMBL/GenBank/DDBJ databases">
        <title>Draft genome of the lignicolous fungus Coniochaeta pulveracea.</title>
        <authorList>
            <person name="Borstlap C.J."/>
            <person name="De Witt R.N."/>
            <person name="Botha A."/>
            <person name="Volschenk H."/>
        </authorList>
    </citation>
    <scope>NUCLEOTIDE SEQUENCE [LARGE SCALE GENOMIC DNA]</scope>
    <source>
        <strain evidence="14 15">CAB683</strain>
    </source>
</reference>
<sequence length="359" mass="38386">MHRIHPRAAEAVYKSVGARAFSSTSAPSAPRHLMSMSDVTAAELTTLVRNAAKHKTAVKAAFDANQAPSGLIHSLTGKTIAMMFSKRSTRTRVSTEAAVTMMGGHPMFLGKDDIQLGVNESLLDTSKVISSMTSCMVARVGPHSDVAGLAEHSAVPVINALSDDFHPLQSIADFLTIHEVFADRASGSGLGLEGLKVAWIGDSNNVLFDLATACVKLGVNISVASPEGYGIPDRMRQIINNAAQGVASAGKLSETTSPEEAIKDADILVTDTWVSMGQEAETQRRLKAFAGYQITNDLAKRGGAKPGWKFMHCLPRHAEEVADEVFYSPRSLVFPEAENRLWAAVSALEAFVVNRGKIN</sequence>
<protein>
    <recommendedName>
        <fullName evidence="5">Ornithine carbamoyltransferase, mitochondrial</fullName>
        <ecNumber evidence="4">2.1.3.3</ecNumber>
    </recommendedName>
    <alternativeName>
        <fullName evidence="9">Ornithine transcarbamylase</fullName>
    </alternativeName>
</protein>
<dbReference type="PANTHER" id="PTHR45753">
    <property type="entry name" value="ORNITHINE CARBAMOYLTRANSFERASE, MITOCHONDRIAL"/>
    <property type="match status" value="1"/>
</dbReference>
<dbReference type="InterPro" id="IPR006130">
    <property type="entry name" value="Asp/Orn_carbamoylTrfase"/>
</dbReference>
<evidence type="ECO:0000256" key="11">
    <source>
        <dbReference type="RuleBase" id="RU003634"/>
    </source>
</evidence>
<evidence type="ECO:0000256" key="9">
    <source>
        <dbReference type="ARBA" id="ARBA00033269"/>
    </source>
</evidence>
<dbReference type="STRING" id="177199.A0A420XWL9"/>
<evidence type="ECO:0000256" key="3">
    <source>
        <dbReference type="ARBA" id="ARBA00011233"/>
    </source>
</evidence>
<evidence type="ECO:0000313" key="15">
    <source>
        <dbReference type="Proteomes" id="UP000275385"/>
    </source>
</evidence>
<dbReference type="Pfam" id="PF02729">
    <property type="entry name" value="OTCace_N"/>
    <property type="match status" value="1"/>
</dbReference>
<comment type="subunit">
    <text evidence="3">Homotrimer.</text>
</comment>
<dbReference type="AlphaFoldDB" id="A0A420XWL9"/>
<dbReference type="EMBL" id="QVQW01000130">
    <property type="protein sequence ID" value="RKU39959.1"/>
    <property type="molecule type" value="Genomic_DNA"/>
</dbReference>
<dbReference type="GO" id="GO:0005739">
    <property type="term" value="C:mitochondrion"/>
    <property type="evidence" value="ECO:0007669"/>
    <property type="project" value="TreeGrafter"/>
</dbReference>